<keyword evidence="2" id="KW-1185">Reference proteome</keyword>
<gene>
    <name evidence="1" type="ORF">DXX94_10305</name>
</gene>
<dbReference type="AlphaFoldDB" id="A0A3E0U2X5"/>
<protein>
    <submittedName>
        <fullName evidence="1">Uncharacterized protein</fullName>
    </submittedName>
</protein>
<accession>A0A3E0U2X5</accession>
<dbReference type="RefSeq" id="WP_116015643.1">
    <property type="nucleotide sequence ID" value="NZ_QUOT01000001.1"/>
</dbReference>
<organism evidence="1 2">
    <name type="scientific">Thalassotalea euphylliae</name>
    <dbReference type="NCBI Taxonomy" id="1655234"/>
    <lineage>
        <taxon>Bacteria</taxon>
        <taxon>Pseudomonadati</taxon>
        <taxon>Pseudomonadota</taxon>
        <taxon>Gammaproteobacteria</taxon>
        <taxon>Alteromonadales</taxon>
        <taxon>Colwelliaceae</taxon>
        <taxon>Thalassotalea</taxon>
    </lineage>
</organism>
<dbReference type="InterPro" id="IPR027417">
    <property type="entry name" value="P-loop_NTPase"/>
</dbReference>
<dbReference type="PANTHER" id="PTHR42957">
    <property type="entry name" value="HELICASE MJ1565-RELATED"/>
    <property type="match status" value="1"/>
</dbReference>
<proteinExistence type="predicted"/>
<dbReference type="Gene3D" id="3.40.50.300">
    <property type="entry name" value="P-loop containing nucleotide triphosphate hydrolases"/>
    <property type="match status" value="1"/>
</dbReference>
<comment type="caution">
    <text evidence="1">The sequence shown here is derived from an EMBL/GenBank/DDBJ whole genome shotgun (WGS) entry which is preliminary data.</text>
</comment>
<evidence type="ECO:0000313" key="1">
    <source>
        <dbReference type="EMBL" id="REL31074.1"/>
    </source>
</evidence>
<dbReference type="Proteomes" id="UP000256899">
    <property type="component" value="Unassembled WGS sequence"/>
</dbReference>
<reference evidence="2" key="1">
    <citation type="submission" date="2018-08" db="EMBL/GenBank/DDBJ databases">
        <title>Thalassotalea euphylliae genome.</title>
        <authorList>
            <person name="Summers S."/>
            <person name="Rice S.A."/>
            <person name="Freckelton M.L."/>
            <person name="Nedved B.T."/>
            <person name="Hadfield M.G."/>
        </authorList>
    </citation>
    <scope>NUCLEOTIDE SEQUENCE [LARGE SCALE GENOMIC DNA]</scope>
    <source>
        <strain evidence="2">H3</strain>
    </source>
</reference>
<dbReference type="InterPro" id="IPR008571">
    <property type="entry name" value="HerA-like"/>
</dbReference>
<sequence length="275" mass="30530">MAVNIDESLEARHVCIAADTGGGKTAAVKLVNGLDDLANSFIGDHVAIFDIYGNYRFDGRKAKNNKFNGLGGRKVFTYNDRASFAKALLSAWRSGKCFVVAYTPVPKSKRPLSQDQMAEFRRKELEWFGQLMWDAADGKRELYVVIEELAKLVKSVGKDNSIIGELATGGRAYGVILVTVFQRSQEVPKSIWNMSKRKIIGALDTMPDIEAMSKSTGAPVDCLVQVSKLNAKYTKRYLHYVIRKPGFGNLSAKRVSLKPPFKVDNWTLDELLAAE</sequence>
<dbReference type="EMBL" id="QUOT01000001">
    <property type="protein sequence ID" value="REL31074.1"/>
    <property type="molecule type" value="Genomic_DNA"/>
</dbReference>
<dbReference type="PANTHER" id="PTHR42957:SF1">
    <property type="entry name" value="HELICASE MJ1565-RELATED"/>
    <property type="match status" value="1"/>
</dbReference>
<dbReference type="SUPFAM" id="SSF52540">
    <property type="entry name" value="P-loop containing nucleoside triphosphate hydrolases"/>
    <property type="match status" value="1"/>
</dbReference>
<name>A0A3E0U2X5_9GAMM</name>
<evidence type="ECO:0000313" key="2">
    <source>
        <dbReference type="Proteomes" id="UP000256899"/>
    </source>
</evidence>